<feature type="compositionally biased region" description="Low complexity" evidence="1">
    <location>
        <begin position="80"/>
        <end position="96"/>
    </location>
</feature>
<evidence type="ECO:0000313" key="3">
    <source>
        <dbReference type="Proteomes" id="UP000192596"/>
    </source>
</evidence>
<dbReference type="InParanoid" id="A0A1V8S8X8"/>
<dbReference type="Proteomes" id="UP000192596">
    <property type="component" value="Unassembled WGS sequence"/>
</dbReference>
<name>A0A1V8S8X8_9PEZI</name>
<feature type="region of interest" description="Disordered" evidence="1">
    <location>
        <begin position="80"/>
        <end position="99"/>
    </location>
</feature>
<dbReference type="EMBL" id="NAJO01000114">
    <property type="protein sequence ID" value="OQN95291.1"/>
    <property type="molecule type" value="Genomic_DNA"/>
</dbReference>
<organism evidence="2 3">
    <name type="scientific">Cryoendolithus antarcticus</name>
    <dbReference type="NCBI Taxonomy" id="1507870"/>
    <lineage>
        <taxon>Eukaryota</taxon>
        <taxon>Fungi</taxon>
        <taxon>Dikarya</taxon>
        <taxon>Ascomycota</taxon>
        <taxon>Pezizomycotina</taxon>
        <taxon>Dothideomycetes</taxon>
        <taxon>Dothideomycetidae</taxon>
        <taxon>Cladosporiales</taxon>
        <taxon>Cladosporiaceae</taxon>
        <taxon>Cryoendolithus</taxon>
    </lineage>
</organism>
<sequence length="129" mass="13849">MTPQHSPNVNNNDVAFPQQSYQDGDYDPHQASNFGEVQIINDEFAAIQQAFGGTEKGTGFQTPDESLLVPNNVGGLDQYQQQSLQSQQASDAAGAWPAGGGAAPAFNLSAFHQRGDVRQGMWNNPSLQL</sequence>
<reference evidence="3" key="1">
    <citation type="submission" date="2017-03" db="EMBL/GenBank/DDBJ databases">
        <title>Genomes of endolithic fungi from Antarctica.</title>
        <authorList>
            <person name="Coleine C."/>
            <person name="Masonjones S."/>
            <person name="Stajich J.E."/>
        </authorList>
    </citation>
    <scope>NUCLEOTIDE SEQUENCE [LARGE SCALE GENOMIC DNA]</scope>
    <source>
        <strain evidence="3">CCFEE 5527</strain>
    </source>
</reference>
<feature type="region of interest" description="Disordered" evidence="1">
    <location>
        <begin position="1"/>
        <end position="31"/>
    </location>
</feature>
<gene>
    <name evidence="2" type="ORF">B0A48_18654</name>
</gene>
<accession>A0A1V8S8X8</accession>
<proteinExistence type="predicted"/>
<feature type="compositionally biased region" description="Polar residues" evidence="1">
    <location>
        <begin position="1"/>
        <end position="22"/>
    </location>
</feature>
<evidence type="ECO:0000313" key="2">
    <source>
        <dbReference type="EMBL" id="OQN95291.1"/>
    </source>
</evidence>
<comment type="caution">
    <text evidence="2">The sequence shown here is derived from an EMBL/GenBank/DDBJ whole genome shotgun (WGS) entry which is preliminary data.</text>
</comment>
<evidence type="ECO:0000256" key="1">
    <source>
        <dbReference type="SAM" id="MobiDB-lite"/>
    </source>
</evidence>
<protein>
    <submittedName>
        <fullName evidence="2">Uncharacterized protein</fullName>
    </submittedName>
</protein>
<keyword evidence="3" id="KW-1185">Reference proteome</keyword>
<dbReference type="AlphaFoldDB" id="A0A1V8S8X8"/>